<dbReference type="EMBL" id="QXFU01000989">
    <property type="protein sequence ID" value="KAE9014072.1"/>
    <property type="molecule type" value="Genomic_DNA"/>
</dbReference>
<reference evidence="1 2" key="1">
    <citation type="submission" date="2018-09" db="EMBL/GenBank/DDBJ databases">
        <title>Genomic investigation of the strawberry pathogen Phytophthora fragariae indicates pathogenicity is determined by transcriptional variation in three key races.</title>
        <authorList>
            <person name="Adams T.M."/>
            <person name="Armitage A.D."/>
            <person name="Sobczyk M.K."/>
            <person name="Bates H.J."/>
            <person name="Dunwell J.M."/>
            <person name="Nellist C.F."/>
            <person name="Harrison R.J."/>
        </authorList>
    </citation>
    <scope>NUCLEOTIDE SEQUENCE [LARGE SCALE GENOMIC DNA]</scope>
    <source>
        <strain evidence="1 2">SCRP324</strain>
    </source>
</reference>
<organism evidence="1 2">
    <name type="scientific">Phytophthora rubi</name>
    <dbReference type="NCBI Taxonomy" id="129364"/>
    <lineage>
        <taxon>Eukaryota</taxon>
        <taxon>Sar</taxon>
        <taxon>Stramenopiles</taxon>
        <taxon>Oomycota</taxon>
        <taxon>Peronosporomycetes</taxon>
        <taxon>Peronosporales</taxon>
        <taxon>Peronosporaceae</taxon>
        <taxon>Phytophthora</taxon>
    </lineage>
</organism>
<evidence type="ECO:0000313" key="1">
    <source>
        <dbReference type="EMBL" id="KAE9014072.1"/>
    </source>
</evidence>
<accession>A0A6A3L3A7</accession>
<protein>
    <submittedName>
        <fullName evidence="1">Uncharacterized protein</fullName>
    </submittedName>
</protein>
<dbReference type="AlphaFoldDB" id="A0A6A3L3A7"/>
<name>A0A6A3L3A7_9STRA</name>
<gene>
    <name evidence="1" type="ORF">PR002_g14326</name>
</gene>
<sequence length="61" mass="6459">MASSGASTETMQWGCTRCKSSAQPQVTPATRAHAGLRVYERAVLLQASSTKYSPLDEAATV</sequence>
<evidence type="ECO:0000313" key="2">
    <source>
        <dbReference type="Proteomes" id="UP000435112"/>
    </source>
</evidence>
<comment type="caution">
    <text evidence="1">The sequence shown here is derived from an EMBL/GenBank/DDBJ whole genome shotgun (WGS) entry which is preliminary data.</text>
</comment>
<proteinExistence type="predicted"/>
<dbReference type="Proteomes" id="UP000435112">
    <property type="component" value="Unassembled WGS sequence"/>
</dbReference>